<evidence type="ECO:0000256" key="2">
    <source>
        <dbReference type="SAM" id="Phobius"/>
    </source>
</evidence>
<keyword evidence="2" id="KW-0472">Membrane</keyword>
<proteinExistence type="predicted"/>
<organism evidence="3 4">
    <name type="scientific">Chthoniobacter flavus Ellin428</name>
    <dbReference type="NCBI Taxonomy" id="497964"/>
    <lineage>
        <taxon>Bacteria</taxon>
        <taxon>Pseudomonadati</taxon>
        <taxon>Verrucomicrobiota</taxon>
        <taxon>Spartobacteria</taxon>
        <taxon>Chthoniobacterales</taxon>
        <taxon>Chthoniobacteraceae</taxon>
        <taxon>Chthoniobacter</taxon>
    </lineage>
</organism>
<evidence type="ECO:0000313" key="3">
    <source>
        <dbReference type="EMBL" id="EDY19679.1"/>
    </source>
</evidence>
<dbReference type="Proteomes" id="UP000005824">
    <property type="component" value="Unassembled WGS sequence"/>
</dbReference>
<gene>
    <name evidence="3" type="ORF">CfE428DRAFT_2855</name>
</gene>
<name>B4D1R7_9BACT</name>
<sequence length="129" mass="14518">MNVLFFFLQEMRGLPAWTRWIFTIMLFASVLGVSEYVSPVAGLIVALGLAAVVGVVALVQYMIAKRRDKKASEFGGELQGNSESTPDAVNDPGRRARLADLRKNFEQGLERYRSTGKDLYKRAVVRHRR</sequence>
<dbReference type="AlphaFoldDB" id="B4D1R7"/>
<feature type="transmembrane region" description="Helical" evidence="2">
    <location>
        <begin position="43"/>
        <end position="64"/>
    </location>
</feature>
<accession>B4D1R7</accession>
<dbReference type="InParanoid" id="B4D1R7"/>
<evidence type="ECO:0000313" key="4">
    <source>
        <dbReference type="Proteomes" id="UP000005824"/>
    </source>
</evidence>
<comment type="caution">
    <text evidence="3">The sequence shown here is derived from an EMBL/GenBank/DDBJ whole genome shotgun (WGS) entry which is preliminary data.</text>
</comment>
<protein>
    <submittedName>
        <fullName evidence="3">Uncharacterized protein</fullName>
    </submittedName>
</protein>
<dbReference type="RefSeq" id="WP_006980180.1">
    <property type="nucleotide sequence ID" value="NZ_ABVL01000007.1"/>
</dbReference>
<keyword evidence="2" id="KW-0812">Transmembrane</keyword>
<reference evidence="3 4" key="1">
    <citation type="journal article" date="2011" name="J. Bacteriol.">
        <title>Genome sequence of Chthoniobacter flavus Ellin428, an aerobic heterotrophic soil bacterium.</title>
        <authorList>
            <person name="Kant R."/>
            <person name="van Passel M.W."/>
            <person name="Palva A."/>
            <person name="Lucas S."/>
            <person name="Lapidus A."/>
            <person name="Glavina Del Rio T."/>
            <person name="Dalin E."/>
            <person name="Tice H."/>
            <person name="Bruce D."/>
            <person name="Goodwin L."/>
            <person name="Pitluck S."/>
            <person name="Larimer F.W."/>
            <person name="Land M.L."/>
            <person name="Hauser L."/>
            <person name="Sangwan P."/>
            <person name="de Vos W.M."/>
            <person name="Janssen P.H."/>
            <person name="Smidt H."/>
        </authorList>
    </citation>
    <scope>NUCLEOTIDE SEQUENCE [LARGE SCALE GENOMIC DNA]</scope>
    <source>
        <strain evidence="3 4">Ellin428</strain>
    </source>
</reference>
<evidence type="ECO:0000256" key="1">
    <source>
        <dbReference type="SAM" id="MobiDB-lite"/>
    </source>
</evidence>
<feature type="transmembrane region" description="Helical" evidence="2">
    <location>
        <begin position="20"/>
        <end position="37"/>
    </location>
</feature>
<feature type="region of interest" description="Disordered" evidence="1">
    <location>
        <begin position="71"/>
        <end position="93"/>
    </location>
</feature>
<dbReference type="EMBL" id="ABVL01000007">
    <property type="protein sequence ID" value="EDY19679.1"/>
    <property type="molecule type" value="Genomic_DNA"/>
</dbReference>
<dbReference type="STRING" id="497964.CfE428DRAFT_2855"/>
<keyword evidence="2" id="KW-1133">Transmembrane helix</keyword>
<keyword evidence="4" id="KW-1185">Reference proteome</keyword>